<proteinExistence type="predicted"/>
<name>A0A7S2ND29_9DINO</name>
<protein>
    <recommendedName>
        <fullName evidence="1">Hemimethylated DNA-binding domain-containing protein</fullName>
    </recommendedName>
</protein>
<dbReference type="GO" id="GO:0003677">
    <property type="term" value="F:DNA binding"/>
    <property type="evidence" value="ECO:0007669"/>
    <property type="project" value="InterPro"/>
</dbReference>
<feature type="domain" description="Hemimethylated DNA-binding" evidence="1">
    <location>
        <begin position="32"/>
        <end position="123"/>
    </location>
</feature>
<reference evidence="2" key="1">
    <citation type="submission" date="2021-01" db="EMBL/GenBank/DDBJ databases">
        <authorList>
            <person name="Corre E."/>
            <person name="Pelletier E."/>
            <person name="Niang G."/>
            <person name="Scheremetjew M."/>
            <person name="Finn R."/>
            <person name="Kale V."/>
            <person name="Holt S."/>
            <person name="Cochrane G."/>
            <person name="Meng A."/>
            <person name="Brown T."/>
            <person name="Cohen L."/>
        </authorList>
    </citation>
    <scope>NUCLEOTIDE SEQUENCE</scope>
    <source>
        <strain evidence="2">RCC3387</strain>
    </source>
</reference>
<dbReference type="EMBL" id="HBGW01020591">
    <property type="protein sequence ID" value="CAD9532462.1"/>
    <property type="molecule type" value="Transcribed_RNA"/>
</dbReference>
<dbReference type="Pfam" id="PF08755">
    <property type="entry name" value="YccV-like"/>
    <property type="match status" value="1"/>
</dbReference>
<evidence type="ECO:0000313" key="2">
    <source>
        <dbReference type="EMBL" id="CAD9532462.1"/>
    </source>
</evidence>
<dbReference type="InterPro" id="IPR036623">
    <property type="entry name" value="Hemimethylated_DNA-bd_sf"/>
</dbReference>
<accession>A0A7S2ND29</accession>
<organism evidence="2">
    <name type="scientific">Zooxanthella nutricula</name>
    <dbReference type="NCBI Taxonomy" id="1333877"/>
    <lineage>
        <taxon>Eukaryota</taxon>
        <taxon>Sar</taxon>
        <taxon>Alveolata</taxon>
        <taxon>Dinophyceae</taxon>
        <taxon>Peridiniales</taxon>
        <taxon>Peridiniales incertae sedis</taxon>
        <taxon>Zooxanthella</taxon>
    </lineage>
</organism>
<dbReference type="Gene3D" id="2.30.30.390">
    <property type="entry name" value="Hemimethylated DNA-binding domain"/>
    <property type="match status" value="1"/>
</dbReference>
<dbReference type="AlphaFoldDB" id="A0A7S2ND29"/>
<gene>
    <name evidence="2" type="ORF">BRAN1462_LOCUS13031</name>
</gene>
<sequence length="159" mass="17957">MQDAWHGTWGSNKGTTMEQELRLAQGRFLVPGVCVRHKIHKFRAVILGCEPFVRAPLVKRLSERERRPRGGMSFRMQPIYCCMVDERDVPEGGAVCVPERDLEPAPEAYPVASRYVDQLFDAQDCLSGYTPGKLIRQAMARQAVGMPFILKEDEEDSSS</sequence>
<evidence type="ECO:0000259" key="1">
    <source>
        <dbReference type="Pfam" id="PF08755"/>
    </source>
</evidence>
<dbReference type="InterPro" id="IPR011722">
    <property type="entry name" value="Hemimethylated_DNA-bd_dom"/>
</dbReference>
<dbReference type="SUPFAM" id="SSF141255">
    <property type="entry name" value="YccV-like"/>
    <property type="match status" value="1"/>
</dbReference>